<dbReference type="SUPFAM" id="SSF50965">
    <property type="entry name" value="Galactose oxidase, central domain"/>
    <property type="match status" value="1"/>
</dbReference>
<dbReference type="InterPro" id="IPR048266">
    <property type="entry name" value="Rax2-like_second"/>
</dbReference>
<dbReference type="PROSITE" id="PS50002">
    <property type="entry name" value="SH3"/>
    <property type="match status" value="1"/>
</dbReference>
<dbReference type="InterPro" id="IPR036028">
    <property type="entry name" value="SH3-like_dom_sf"/>
</dbReference>
<evidence type="ECO:0000256" key="4">
    <source>
        <dbReference type="SAM" id="Phobius"/>
    </source>
</evidence>
<dbReference type="PANTHER" id="PTHR31778">
    <property type="entry name" value="BUD SITE SELECTION PROTEIN RAX2"/>
    <property type="match status" value="1"/>
</dbReference>
<dbReference type="InterPro" id="IPR015915">
    <property type="entry name" value="Kelch-typ_b-propeller"/>
</dbReference>
<dbReference type="GeneID" id="18937465"/>
<feature type="transmembrane region" description="Helical" evidence="4">
    <location>
        <begin position="1274"/>
        <end position="1304"/>
    </location>
</feature>
<dbReference type="SUPFAM" id="SSF117281">
    <property type="entry name" value="Kelch motif"/>
    <property type="match status" value="1"/>
</dbReference>
<dbReference type="OrthoDB" id="2503993at2759"/>
<dbReference type="InParanoid" id="F4SAU5"/>
<dbReference type="RefSeq" id="XP_007418498.1">
    <property type="nucleotide sequence ID" value="XM_007418436.1"/>
</dbReference>
<dbReference type="Pfam" id="PF20843">
    <property type="entry name" value="Rax2_3"/>
    <property type="match status" value="1"/>
</dbReference>
<dbReference type="InterPro" id="IPR048265">
    <property type="entry name" value="Rax2-like_third"/>
</dbReference>
<sequence length="1513" mass="159697">MFTSHPPIFSILFTITITIVLIPTHPVSAASSSKSSQLPIIDWSALGNVALLGSFSGLSIYNASTSNSTFDPSHSTIISLDTSSQSEPQPLISLGTTNQGGSIHTICQSNNKLYIGGSFNSINSVNPLSNIAVYDPSSNSFEGLAQGLDGPVYTISCDNDPNLIWIGGSFNSPVGVSDSSFGPNIITWSPSSSSWKPAPFVGLNGPVWSIQETTSKSGRSLILGGSFSVLIDSPNGTTSKASVSAQPSSTLDGYNTAKNIFCPPGIDGPGSSWLLDGAHNDGLFTVNLGQAVQAGGIRLGNTFADGGATHEFQIVSIPDNTVLQLTLIDPITQQLSTCQTNCTLARDVAIPYEDFLFPNGTTLTGFQIVIKSKYGNVAGFHLIQLLSTGNTAYAVSRLNGDSNNQCTSGLGSMGGNSSSSTTGTWTEATTNANLPGTTKPVLMSAVQSGTSPNNGPSLSWNVFVAQSGVYDISVYLPGCQNMGNCDKRTQVNVMVQPLGAGNTSPTITKVDQSNQQDSSVVVYNGTLTATGQGGGVRITMRLAETAGRDVVIVADQAILRAHSSNGITSGILSHGLFEFVMEGAGAFGDGAVASAGLDAASTASALKLTTTTALDTLGTQFDSNVTVKSIVFSDPSTVFVSGDSLNTSSSFGTVLRPSTSSSAIIPNGGLNGNVDSSIILDGYLYVAGNFTSTVDRQVVGLDGLARWHYSQVGTSWEPLRDGSGLIGQIVKLTALNNMIFAISSGAGTTQQSGRSMAAYDPVNSSWAAGSNGFLLGNLTAMLGSGATKLYLAGNIAGAASFAAPGGAFLSTNPQLATVTPLGFQMNDTATINETAVYKTMTTNPDSFPVLSKRWVLEEEQSGLMFDTGRDTELEDMIFGTLTSEDQTVNPFSILSLPKSFTRRQTTTTSPTQSSTPSFALASTPGAAILAGSFWKDKQVVLGGRFVSSGASPVSNVGLYDQSTGRLSPLNGTSKLVGTVLTVKVINDTAWIGGSFISPSGKTGLDTYDLKAGRWVSDLMPSPQPYPNTNVSVRVVMNRPGNWRSDVIIGGSFGTLGSLPCQSICLRSSVTGQWQSLGNGLRGVVNSIDFTGKDRNQMIVGGFFNAGRNSISKVVRWDFDSTTMEWNEIGNQDSIPGIVKALVTDGTSLSTLFVAGQVQSTGFPFLMRWDGNQWRNIIENGGLLNGSLIEQLSFVPLQSINGPKSNVMNGIENDRMLMVSGSLVLENQANKISVALWDGTNWFPYFVTVDETGTSGVVSKMVSVADSFISSARRFLSVGVIIAISMAISLGIVFFGVLIGLLIALKMRSKESAHVNQAGNYSIEDEDELEEEEERGRPSSLLATIDAATAAMTDRMRNLQEKEKPTGLGVMVMKGAGETNGNKRLMEDVSPVVSDSNERQRERDSMVGQNQMTMVEINDDDDEDDHHQDLRDRVDDQAQFSEGEGDGGGGEGDDGIDEEIDIRRARWSFDPQLPGEIGVGAGESVEIKDRSNPDWWLVRRADGVEGVIPADWFL</sequence>
<dbReference type="Pfam" id="PF20842">
    <property type="entry name" value="Rax2_2"/>
    <property type="match status" value="1"/>
</dbReference>
<dbReference type="PANTHER" id="PTHR31778:SF2">
    <property type="entry name" value="BUD SITE SELECTION PROTEIN RAX2"/>
    <property type="match status" value="1"/>
</dbReference>
<keyword evidence="5" id="KW-0732">Signal</keyword>
<feature type="region of interest" description="Disordered" evidence="3">
    <location>
        <begin position="1318"/>
        <end position="1338"/>
    </location>
</feature>
<proteinExistence type="predicted"/>
<dbReference type="InterPro" id="IPR001452">
    <property type="entry name" value="SH3_domain"/>
</dbReference>
<dbReference type="Pfam" id="PF12768">
    <property type="entry name" value="Rax2"/>
    <property type="match status" value="1"/>
</dbReference>
<dbReference type="Proteomes" id="UP000001072">
    <property type="component" value="Unassembled WGS sequence"/>
</dbReference>
<keyword evidence="4" id="KW-0812">Transmembrane</keyword>
<name>F4SAU5_MELLP</name>
<evidence type="ECO:0000256" key="2">
    <source>
        <dbReference type="PROSITE-ProRule" id="PRU00192"/>
    </source>
</evidence>
<dbReference type="CDD" id="cd00174">
    <property type="entry name" value="SH3"/>
    <property type="match status" value="1"/>
</dbReference>
<keyword evidence="8" id="KW-1185">Reference proteome</keyword>
<keyword evidence="4" id="KW-1133">Transmembrane helix</keyword>
<gene>
    <name evidence="7" type="ORF">MELLADRAFT_96067</name>
</gene>
<feature type="signal peptide" evidence="5">
    <location>
        <begin position="1"/>
        <end position="29"/>
    </location>
</feature>
<keyword evidence="1 2" id="KW-0728">SH3 domain</keyword>
<dbReference type="InterPro" id="IPR024982">
    <property type="entry name" value="Rax2-like_C"/>
</dbReference>
<dbReference type="EMBL" id="GL883181">
    <property type="protein sequence ID" value="EGF98226.1"/>
    <property type="molecule type" value="Genomic_DNA"/>
</dbReference>
<dbReference type="KEGG" id="mlr:MELLADRAFT_96067"/>
<dbReference type="SUPFAM" id="SSF50044">
    <property type="entry name" value="SH3-domain"/>
    <property type="match status" value="1"/>
</dbReference>
<dbReference type="GO" id="GO:1902929">
    <property type="term" value="C:plasma membrane of growing cell tip"/>
    <property type="evidence" value="ECO:0007669"/>
    <property type="project" value="TreeGrafter"/>
</dbReference>
<feature type="region of interest" description="Disordered" evidence="3">
    <location>
        <begin position="1433"/>
        <end position="1455"/>
    </location>
</feature>
<evidence type="ECO:0000313" key="7">
    <source>
        <dbReference type="EMBL" id="EGF98226.1"/>
    </source>
</evidence>
<dbReference type="InterPro" id="IPR011043">
    <property type="entry name" value="Gal_Oxase/kelch_b-propeller"/>
</dbReference>
<accession>F4SAU5</accession>
<dbReference type="STRING" id="747676.F4SAU5"/>
<protein>
    <recommendedName>
        <fullName evidence="6">SH3 domain-containing protein</fullName>
    </recommendedName>
</protein>
<organism evidence="8">
    <name type="scientific">Melampsora larici-populina (strain 98AG31 / pathotype 3-4-7)</name>
    <name type="common">Poplar leaf rust fungus</name>
    <dbReference type="NCBI Taxonomy" id="747676"/>
    <lineage>
        <taxon>Eukaryota</taxon>
        <taxon>Fungi</taxon>
        <taxon>Dikarya</taxon>
        <taxon>Basidiomycota</taxon>
        <taxon>Pucciniomycotina</taxon>
        <taxon>Pucciniomycetes</taxon>
        <taxon>Pucciniales</taxon>
        <taxon>Melampsoraceae</taxon>
        <taxon>Melampsora</taxon>
    </lineage>
</organism>
<dbReference type="VEuPathDB" id="FungiDB:MELLADRAFT_96067"/>
<dbReference type="eggNOG" id="ENOG502QQZD">
    <property type="taxonomic scope" value="Eukaryota"/>
</dbReference>
<dbReference type="Pfam" id="PF00018">
    <property type="entry name" value="SH3_1"/>
    <property type="match status" value="1"/>
</dbReference>
<evidence type="ECO:0000256" key="1">
    <source>
        <dbReference type="ARBA" id="ARBA00022443"/>
    </source>
</evidence>
<evidence type="ECO:0000256" key="3">
    <source>
        <dbReference type="SAM" id="MobiDB-lite"/>
    </source>
</evidence>
<dbReference type="HOGENOM" id="CLU_005863_0_0_1"/>
<feature type="region of interest" description="Disordered" evidence="3">
    <location>
        <begin position="1373"/>
        <end position="1410"/>
    </location>
</feature>
<evidence type="ECO:0000259" key="6">
    <source>
        <dbReference type="PROSITE" id="PS50002"/>
    </source>
</evidence>
<evidence type="ECO:0000313" key="8">
    <source>
        <dbReference type="Proteomes" id="UP000001072"/>
    </source>
</evidence>
<reference evidence="8" key="1">
    <citation type="journal article" date="2011" name="Proc. Natl. Acad. Sci. U.S.A.">
        <title>Obligate biotrophy features unraveled by the genomic analysis of rust fungi.</title>
        <authorList>
            <person name="Duplessis S."/>
            <person name="Cuomo C.A."/>
            <person name="Lin Y.-C."/>
            <person name="Aerts A."/>
            <person name="Tisserant E."/>
            <person name="Veneault-Fourrey C."/>
            <person name="Joly D.L."/>
            <person name="Hacquard S."/>
            <person name="Amselem J."/>
            <person name="Cantarel B.L."/>
            <person name="Chiu R."/>
            <person name="Coutinho P.M."/>
            <person name="Feau N."/>
            <person name="Field M."/>
            <person name="Frey P."/>
            <person name="Gelhaye E."/>
            <person name="Goldberg J."/>
            <person name="Grabherr M.G."/>
            <person name="Kodira C.D."/>
            <person name="Kohler A."/>
            <person name="Kuees U."/>
            <person name="Lindquist E.A."/>
            <person name="Lucas S.M."/>
            <person name="Mago R."/>
            <person name="Mauceli E."/>
            <person name="Morin E."/>
            <person name="Murat C."/>
            <person name="Pangilinan J.L."/>
            <person name="Park R."/>
            <person name="Pearson M."/>
            <person name="Quesneville H."/>
            <person name="Rouhier N."/>
            <person name="Sakthikumar S."/>
            <person name="Salamov A.A."/>
            <person name="Schmutz J."/>
            <person name="Selles B."/>
            <person name="Shapiro H."/>
            <person name="Tanguay P."/>
            <person name="Tuskan G.A."/>
            <person name="Henrissat B."/>
            <person name="Van de Peer Y."/>
            <person name="Rouze P."/>
            <person name="Ellis J.G."/>
            <person name="Dodds P.N."/>
            <person name="Schein J.E."/>
            <person name="Zhong S."/>
            <person name="Hamelin R.C."/>
            <person name="Grigoriev I.V."/>
            <person name="Szabo L.J."/>
            <person name="Martin F."/>
        </authorList>
    </citation>
    <scope>NUCLEOTIDE SEQUENCE [LARGE SCALE GENOMIC DNA]</scope>
    <source>
        <strain evidence="8">98AG31 / pathotype 3-4-7</strain>
    </source>
</reference>
<dbReference type="Gene3D" id="2.30.30.40">
    <property type="entry name" value="SH3 Domains"/>
    <property type="match status" value="1"/>
</dbReference>
<dbReference type="FunCoup" id="F4SAU5">
    <property type="interactions" value="6"/>
</dbReference>
<keyword evidence="4" id="KW-0472">Membrane</keyword>
<evidence type="ECO:0000256" key="5">
    <source>
        <dbReference type="SAM" id="SignalP"/>
    </source>
</evidence>
<feature type="compositionally biased region" description="Basic and acidic residues" evidence="3">
    <location>
        <begin position="1395"/>
        <end position="1404"/>
    </location>
</feature>
<feature type="compositionally biased region" description="Acidic residues" evidence="3">
    <location>
        <begin position="1322"/>
        <end position="1332"/>
    </location>
</feature>
<feature type="chain" id="PRO_5003315998" description="SH3 domain-containing protein" evidence="5">
    <location>
        <begin position="30"/>
        <end position="1513"/>
    </location>
</feature>
<feature type="domain" description="SH3" evidence="6">
    <location>
        <begin position="1457"/>
        <end position="1513"/>
    </location>
</feature>